<reference evidence="2" key="1">
    <citation type="journal article" date="2022" name="Int. J. Mol. Sci.">
        <title>Draft Genome of Tanacetum Coccineum: Genomic Comparison of Closely Related Tanacetum-Family Plants.</title>
        <authorList>
            <person name="Yamashiro T."/>
            <person name="Shiraishi A."/>
            <person name="Nakayama K."/>
            <person name="Satake H."/>
        </authorList>
    </citation>
    <scope>NUCLEOTIDE SEQUENCE</scope>
</reference>
<proteinExistence type="predicted"/>
<dbReference type="EMBL" id="BQNB010011393">
    <property type="protein sequence ID" value="GJS89984.1"/>
    <property type="molecule type" value="Genomic_DNA"/>
</dbReference>
<evidence type="ECO:0008006" key="4">
    <source>
        <dbReference type="Google" id="ProtNLM"/>
    </source>
</evidence>
<protein>
    <recommendedName>
        <fullName evidence="4">Reverse transcriptase domain-containing protein</fullName>
    </recommendedName>
</protein>
<organism evidence="2 3">
    <name type="scientific">Tanacetum coccineum</name>
    <dbReference type="NCBI Taxonomy" id="301880"/>
    <lineage>
        <taxon>Eukaryota</taxon>
        <taxon>Viridiplantae</taxon>
        <taxon>Streptophyta</taxon>
        <taxon>Embryophyta</taxon>
        <taxon>Tracheophyta</taxon>
        <taxon>Spermatophyta</taxon>
        <taxon>Magnoliopsida</taxon>
        <taxon>eudicotyledons</taxon>
        <taxon>Gunneridae</taxon>
        <taxon>Pentapetalae</taxon>
        <taxon>asterids</taxon>
        <taxon>campanulids</taxon>
        <taxon>Asterales</taxon>
        <taxon>Asteraceae</taxon>
        <taxon>Asteroideae</taxon>
        <taxon>Anthemideae</taxon>
        <taxon>Anthemidinae</taxon>
        <taxon>Tanacetum</taxon>
    </lineage>
</organism>
<feature type="region of interest" description="Disordered" evidence="1">
    <location>
        <begin position="116"/>
        <end position="167"/>
    </location>
</feature>
<gene>
    <name evidence="2" type="ORF">Tco_0772620</name>
</gene>
<evidence type="ECO:0000313" key="2">
    <source>
        <dbReference type="EMBL" id="GJS89984.1"/>
    </source>
</evidence>
<dbReference type="Proteomes" id="UP001151760">
    <property type="component" value="Unassembled WGS sequence"/>
</dbReference>
<accession>A0ABQ4ZIE8</accession>
<evidence type="ECO:0000256" key="1">
    <source>
        <dbReference type="SAM" id="MobiDB-lite"/>
    </source>
</evidence>
<name>A0ABQ4ZIE8_9ASTR</name>
<feature type="compositionally biased region" description="Basic and acidic residues" evidence="1">
    <location>
        <begin position="122"/>
        <end position="138"/>
    </location>
</feature>
<keyword evidence="3" id="KW-1185">Reference proteome</keyword>
<sequence length="236" mass="26348">MGSHGRDDPQPAKIINVISVNSVKDKKRKVREATESWMNILISFPAISSKDVSEEPLIVEAEVEGYLVRRVYVDEGSSVEVMFEHCFENLNPKIKAGLRETQTDLVGFAGEISKPLGRLGKKTNERGRKSASGKDRWQHNRRSVGQPMVPGPASDHRRREPSDMTGVPRRVIEHMLNVNPSLDPVCQKRRTFSIEKSGMVTNKVAEWVKDSRGAVVEEAFSEEGLWGGAYFGEESG</sequence>
<reference evidence="2" key="2">
    <citation type="submission" date="2022-01" db="EMBL/GenBank/DDBJ databases">
        <authorList>
            <person name="Yamashiro T."/>
            <person name="Shiraishi A."/>
            <person name="Satake H."/>
            <person name="Nakayama K."/>
        </authorList>
    </citation>
    <scope>NUCLEOTIDE SEQUENCE</scope>
</reference>
<evidence type="ECO:0000313" key="3">
    <source>
        <dbReference type="Proteomes" id="UP001151760"/>
    </source>
</evidence>
<comment type="caution">
    <text evidence="2">The sequence shown here is derived from an EMBL/GenBank/DDBJ whole genome shotgun (WGS) entry which is preliminary data.</text>
</comment>